<reference evidence="5" key="1">
    <citation type="journal article" date="2024" name="Microbiome">
        <title>Substantial viral diversity in bats and rodents from East Africa: insights into evolution, recombination, and cocirculation.</title>
        <authorList>
            <person name="Wang D."/>
            <person name="Yang X."/>
            <person name="Ren Z."/>
            <person name="Hu B."/>
            <person name="Zhao H."/>
            <person name="Yang K."/>
            <person name="Shi P."/>
            <person name="Zhang Z."/>
            <person name="Feng Q."/>
            <person name="Nawenja C.V."/>
            <person name="Obanda V."/>
            <person name="Robert K."/>
            <person name="Nalikka B."/>
            <person name="Waruhiu C.N."/>
            <person name="Ochola G.O."/>
            <person name="Onyuok S.O."/>
            <person name="Ochieng H."/>
            <person name="Li B."/>
            <person name="Zhu Y."/>
            <person name="Si H."/>
            <person name="Yin J."/>
            <person name="Kristiansen K."/>
            <person name="Jin X."/>
            <person name="Xu X."/>
            <person name="Xiao M."/>
            <person name="Agwanda B."/>
            <person name="Ommeh S."/>
            <person name="Li J."/>
            <person name="Shi Z.L."/>
        </authorList>
    </citation>
    <scope>NUCLEOTIDE SEQUENCE</scope>
    <source>
        <strain evidence="5">1A/Uganda/UGR70/2019</strain>
    </source>
</reference>
<dbReference type="Pfam" id="PF06467">
    <property type="entry name" value="zf-FCS"/>
    <property type="match status" value="1"/>
</dbReference>
<comment type="function">
    <text evidence="1">Acts with RNA polymerase to initiate transcription from late gene promoters.</text>
</comment>
<sequence>MAAQRRISLPGITISEPKAVFRPLQQETISCVLPEYYHTVAKLRLRVNADHAACWFCTQPVQQRFAVETLNGREVGSFCSRICRDSFAGMVRAHVALREEPKVTLLPLAFYQDADEVVRVIEALRARDGVYGTCFFDERDGSITLTLRSLL</sequence>
<dbReference type="GO" id="GO:0008270">
    <property type="term" value="F:zinc ion binding"/>
    <property type="evidence" value="ECO:0007669"/>
    <property type="project" value="InterPro"/>
</dbReference>
<evidence type="ECO:0000256" key="1">
    <source>
        <dbReference type="ARBA" id="ARBA00003347"/>
    </source>
</evidence>
<dbReference type="InterPro" id="IPR004975">
    <property type="entry name" value="Poxvirus_VLTF2"/>
</dbReference>
<accession>A0AAU7E240</accession>
<feature type="domain" description="MYM-type" evidence="4">
    <location>
        <begin position="48"/>
        <end position="87"/>
    </location>
</feature>
<evidence type="ECO:0000256" key="3">
    <source>
        <dbReference type="ARBA" id="ARBA00029582"/>
    </source>
</evidence>
<name>A0AAU7E240_9POXV</name>
<evidence type="ECO:0000259" key="4">
    <source>
        <dbReference type="Pfam" id="PF06467"/>
    </source>
</evidence>
<protein>
    <recommendedName>
        <fullName evidence="2">Viral late gene transcription factor 2</fullName>
    </recommendedName>
    <alternativeName>
        <fullName evidence="3">Trans-activator protein A1</fullName>
    </alternativeName>
</protein>
<dbReference type="Pfam" id="PF03295">
    <property type="entry name" value="Pox_TAA1"/>
    <property type="match status" value="1"/>
</dbReference>
<reference evidence="5" key="2">
    <citation type="submission" date="2024-02" db="EMBL/GenBank/DDBJ databases">
        <authorList>
            <person name="Hu B."/>
        </authorList>
    </citation>
    <scope>NUCLEOTIDE SEQUENCE</scope>
    <source>
        <strain evidence="5">1A/Uganda/UGR70/2019</strain>
    </source>
</reference>
<evidence type="ECO:0000313" key="5">
    <source>
        <dbReference type="EMBL" id="XBH23831.1"/>
    </source>
</evidence>
<dbReference type="EMBL" id="PP711852">
    <property type="protein sequence ID" value="XBH23831.1"/>
    <property type="molecule type" value="Genomic_DNA"/>
</dbReference>
<proteinExistence type="predicted"/>
<dbReference type="InterPro" id="IPR010507">
    <property type="entry name" value="Znf_MYM"/>
</dbReference>
<evidence type="ECO:0000256" key="2">
    <source>
        <dbReference type="ARBA" id="ARBA00021728"/>
    </source>
</evidence>
<organism evidence="5">
    <name type="scientific">Rousettus bat poxvirus</name>
    <dbReference type="NCBI Taxonomy" id="3141933"/>
    <lineage>
        <taxon>Viruses</taxon>
        <taxon>Varidnaviria</taxon>
        <taxon>Bamfordvirae</taxon>
        <taxon>Nucleocytoviricota</taxon>
        <taxon>Pokkesviricetes</taxon>
        <taxon>Chitovirales</taxon>
        <taxon>Poxviridae</taxon>
    </lineage>
</organism>